<keyword evidence="6" id="KW-1185">Reference proteome</keyword>
<dbReference type="CDD" id="cd00090">
    <property type="entry name" value="HTH_ARSR"/>
    <property type="match status" value="1"/>
</dbReference>
<dbReference type="InterPro" id="IPR011991">
    <property type="entry name" value="ArsR-like_HTH"/>
</dbReference>
<keyword evidence="2" id="KW-0238">DNA-binding</keyword>
<protein>
    <submittedName>
        <fullName evidence="5">ArsR family transcriptional regulator</fullName>
    </submittedName>
</protein>
<dbReference type="SUPFAM" id="SSF46785">
    <property type="entry name" value="Winged helix' DNA-binding domain"/>
    <property type="match status" value="1"/>
</dbReference>
<evidence type="ECO:0000313" key="6">
    <source>
        <dbReference type="Proteomes" id="UP000295444"/>
    </source>
</evidence>
<dbReference type="OrthoDB" id="4471357at2"/>
<dbReference type="AlphaFoldDB" id="A0A4R6RZ17"/>
<dbReference type="InterPro" id="IPR001845">
    <property type="entry name" value="HTH_ArsR_DNA-bd_dom"/>
</dbReference>
<dbReference type="Gene3D" id="1.10.10.10">
    <property type="entry name" value="Winged helix-like DNA-binding domain superfamily/Winged helix DNA-binding domain"/>
    <property type="match status" value="1"/>
</dbReference>
<dbReference type="GO" id="GO:0003700">
    <property type="term" value="F:DNA-binding transcription factor activity"/>
    <property type="evidence" value="ECO:0007669"/>
    <property type="project" value="InterPro"/>
</dbReference>
<evidence type="ECO:0000256" key="1">
    <source>
        <dbReference type="ARBA" id="ARBA00023015"/>
    </source>
</evidence>
<dbReference type="PROSITE" id="PS50987">
    <property type="entry name" value="HTH_ARSR_2"/>
    <property type="match status" value="1"/>
</dbReference>
<name>A0A4R6RZ17_LABRH</name>
<reference evidence="5 6" key="1">
    <citation type="submission" date="2019-03" db="EMBL/GenBank/DDBJ databases">
        <title>Genomic Encyclopedia of Type Strains, Phase IV (KMG-IV): sequencing the most valuable type-strain genomes for metagenomic binning, comparative biology and taxonomic classification.</title>
        <authorList>
            <person name="Goeker M."/>
        </authorList>
    </citation>
    <scope>NUCLEOTIDE SEQUENCE [LARGE SCALE GENOMIC DNA]</scope>
    <source>
        <strain evidence="5 6">DSM 45361</strain>
    </source>
</reference>
<organism evidence="5 6">
    <name type="scientific">Labedaea rhizosphaerae</name>
    <dbReference type="NCBI Taxonomy" id="598644"/>
    <lineage>
        <taxon>Bacteria</taxon>
        <taxon>Bacillati</taxon>
        <taxon>Actinomycetota</taxon>
        <taxon>Actinomycetes</taxon>
        <taxon>Pseudonocardiales</taxon>
        <taxon>Pseudonocardiaceae</taxon>
        <taxon>Labedaea</taxon>
    </lineage>
</organism>
<evidence type="ECO:0000313" key="5">
    <source>
        <dbReference type="EMBL" id="TDP92203.1"/>
    </source>
</evidence>
<dbReference type="Proteomes" id="UP000295444">
    <property type="component" value="Unassembled WGS sequence"/>
</dbReference>
<dbReference type="PANTHER" id="PTHR33154">
    <property type="entry name" value="TRANSCRIPTIONAL REGULATOR, ARSR FAMILY"/>
    <property type="match status" value="1"/>
</dbReference>
<evidence type="ECO:0000256" key="3">
    <source>
        <dbReference type="ARBA" id="ARBA00023163"/>
    </source>
</evidence>
<gene>
    <name evidence="5" type="ORF">EV186_108416</name>
</gene>
<comment type="caution">
    <text evidence="5">The sequence shown here is derived from an EMBL/GenBank/DDBJ whole genome shotgun (WGS) entry which is preliminary data.</text>
</comment>
<dbReference type="RefSeq" id="WP_133853733.1">
    <property type="nucleotide sequence ID" value="NZ_SNXZ01000008.1"/>
</dbReference>
<dbReference type="Pfam" id="PF12840">
    <property type="entry name" value="HTH_20"/>
    <property type="match status" value="1"/>
</dbReference>
<dbReference type="InterPro" id="IPR036388">
    <property type="entry name" value="WH-like_DNA-bd_sf"/>
</dbReference>
<evidence type="ECO:0000259" key="4">
    <source>
        <dbReference type="PROSITE" id="PS50987"/>
    </source>
</evidence>
<proteinExistence type="predicted"/>
<dbReference type="GO" id="GO:0003677">
    <property type="term" value="F:DNA binding"/>
    <property type="evidence" value="ECO:0007669"/>
    <property type="project" value="UniProtKB-KW"/>
</dbReference>
<keyword evidence="3" id="KW-0804">Transcription</keyword>
<sequence>MREVWHPPADEITLAGVMHALSDPARLHILGRIAQAEDGEPCSDLAEDIALHKSTVSHHYRVLREAGLTRTEVDGRSRVIRLRQDDLDKRFPGLLPAVLAAIDV</sequence>
<feature type="domain" description="HTH arsR-type" evidence="4">
    <location>
        <begin position="6"/>
        <end position="102"/>
    </location>
</feature>
<keyword evidence="1" id="KW-0805">Transcription regulation</keyword>
<dbReference type="InterPro" id="IPR051081">
    <property type="entry name" value="HTH_MetalResp_TranReg"/>
</dbReference>
<dbReference type="NCBIfam" id="NF033788">
    <property type="entry name" value="HTH_metalloreg"/>
    <property type="match status" value="1"/>
</dbReference>
<dbReference type="SMART" id="SM00418">
    <property type="entry name" value="HTH_ARSR"/>
    <property type="match status" value="1"/>
</dbReference>
<evidence type="ECO:0000256" key="2">
    <source>
        <dbReference type="ARBA" id="ARBA00023125"/>
    </source>
</evidence>
<accession>A0A4R6RZ17</accession>
<dbReference type="EMBL" id="SNXZ01000008">
    <property type="protein sequence ID" value="TDP92203.1"/>
    <property type="molecule type" value="Genomic_DNA"/>
</dbReference>
<dbReference type="PANTHER" id="PTHR33154:SF12">
    <property type="entry name" value="TRANSCRIPTIONAL REGULATORY PROTEIN"/>
    <property type="match status" value="1"/>
</dbReference>
<dbReference type="PRINTS" id="PR00778">
    <property type="entry name" value="HTHARSR"/>
</dbReference>
<dbReference type="InterPro" id="IPR036390">
    <property type="entry name" value="WH_DNA-bd_sf"/>
</dbReference>